<dbReference type="AlphaFoldDB" id="A0A916P7L5"/>
<gene>
    <name evidence="1" type="ORF">ERS007739_01483</name>
</gene>
<evidence type="ECO:0000313" key="2">
    <source>
        <dbReference type="Proteomes" id="UP000039021"/>
    </source>
</evidence>
<comment type="caution">
    <text evidence="1">The sequence shown here is derived from an EMBL/GenBank/DDBJ whole genome shotgun (WGS) entry which is preliminary data.</text>
</comment>
<organism evidence="1 2">
    <name type="scientific">Mycobacterium tuberculosis</name>
    <dbReference type="NCBI Taxonomy" id="1773"/>
    <lineage>
        <taxon>Bacteria</taxon>
        <taxon>Bacillati</taxon>
        <taxon>Actinomycetota</taxon>
        <taxon>Actinomycetes</taxon>
        <taxon>Mycobacteriales</taxon>
        <taxon>Mycobacteriaceae</taxon>
        <taxon>Mycobacterium</taxon>
        <taxon>Mycobacterium tuberculosis complex</taxon>
    </lineage>
</organism>
<reference evidence="2" key="1">
    <citation type="submission" date="2015-03" db="EMBL/GenBank/DDBJ databases">
        <authorList>
            <consortium name="Pathogen Informatics"/>
        </authorList>
    </citation>
    <scope>NUCLEOTIDE SEQUENCE [LARGE SCALE GENOMIC DNA]</scope>
    <source>
        <strain evidence="2">N09902308</strain>
    </source>
</reference>
<accession>A0A916P7L5</accession>
<evidence type="ECO:0000313" key="1">
    <source>
        <dbReference type="EMBL" id="COX58570.1"/>
    </source>
</evidence>
<dbReference type="Proteomes" id="UP000039021">
    <property type="component" value="Unassembled WGS sequence"/>
</dbReference>
<name>A0A916P7L5_MYCTX</name>
<dbReference type="EMBL" id="CSBK01000575">
    <property type="protein sequence ID" value="COX58570.1"/>
    <property type="molecule type" value="Genomic_DNA"/>
</dbReference>
<sequence length="63" mass="6603">MFSKSTPILGNCKDCTPSAAVTRCTSAESLIGCSPFSRFQDASKRRRASSKAALASAVHRPAA</sequence>
<proteinExistence type="predicted"/>
<protein>
    <submittedName>
        <fullName evidence="1">Uncharacterized protein</fullName>
    </submittedName>
</protein>